<evidence type="ECO:0000259" key="9">
    <source>
        <dbReference type="PROSITE" id="PS00631"/>
    </source>
</evidence>
<evidence type="ECO:0000256" key="7">
    <source>
        <dbReference type="ARBA" id="ARBA00050021"/>
    </source>
</evidence>
<dbReference type="AlphaFoldDB" id="A0A317JVF8"/>
<dbReference type="Gene3D" id="3.40.50.300">
    <property type="entry name" value="P-loop containing nucleotide triphosphate hydrolases"/>
    <property type="match status" value="1"/>
</dbReference>
<comment type="similarity">
    <text evidence="1">Belongs to the peptidase M17 family.</text>
</comment>
<dbReference type="PROSITE" id="PS00631">
    <property type="entry name" value="CYTOSOL_AP"/>
    <property type="match status" value="1"/>
</dbReference>
<evidence type="ECO:0000313" key="11">
    <source>
        <dbReference type="Proteomes" id="UP000245683"/>
    </source>
</evidence>
<evidence type="ECO:0000256" key="4">
    <source>
        <dbReference type="ARBA" id="ARBA00022801"/>
    </source>
</evidence>
<dbReference type="OrthoDB" id="9809354at2"/>
<dbReference type="SUPFAM" id="SSF52540">
    <property type="entry name" value="P-loop containing nucleoside triphosphate hydrolases"/>
    <property type="match status" value="1"/>
</dbReference>
<evidence type="ECO:0000256" key="6">
    <source>
        <dbReference type="ARBA" id="ARBA00049972"/>
    </source>
</evidence>
<dbReference type="NCBIfam" id="NF002073">
    <property type="entry name" value="PRK00913.1-2"/>
    <property type="match status" value="1"/>
</dbReference>
<organism evidence="10 11">
    <name type="scientific">Micromonospora globispora</name>
    <dbReference type="NCBI Taxonomy" id="1450148"/>
    <lineage>
        <taxon>Bacteria</taxon>
        <taxon>Bacillati</taxon>
        <taxon>Actinomycetota</taxon>
        <taxon>Actinomycetes</taxon>
        <taxon>Micromonosporales</taxon>
        <taxon>Micromonosporaceae</taxon>
        <taxon>Micromonospora</taxon>
    </lineage>
</organism>
<dbReference type="GO" id="GO:0070006">
    <property type="term" value="F:metalloaminopeptidase activity"/>
    <property type="evidence" value="ECO:0007669"/>
    <property type="project" value="InterPro"/>
</dbReference>
<dbReference type="InterPro" id="IPR027417">
    <property type="entry name" value="P-loop_NTPase"/>
</dbReference>
<evidence type="ECO:0000313" key="10">
    <source>
        <dbReference type="EMBL" id="PWU44737.1"/>
    </source>
</evidence>
<reference evidence="11" key="1">
    <citation type="submission" date="2018-05" db="EMBL/GenBank/DDBJ databases">
        <title>Micromonospora globispora sp. nov. and Micromonospora rugosa sp. nov., isolated from marine sediment.</title>
        <authorList>
            <person name="Carro L."/>
            <person name="Aysel V."/>
            <person name="Cetin D."/>
            <person name="Igual J.M."/>
            <person name="Klenk H.-P."/>
            <person name="Trujillo M.E."/>
            <person name="Sahin N."/>
        </authorList>
    </citation>
    <scope>NUCLEOTIDE SEQUENCE [LARGE SCALE GENOMIC DNA]</scope>
    <source>
        <strain evidence="11">S2904</strain>
    </source>
</reference>
<dbReference type="Pfam" id="PF13177">
    <property type="entry name" value="DNA_pol3_delta2"/>
    <property type="match status" value="1"/>
</dbReference>
<keyword evidence="2 10" id="KW-0031">Aminopeptidase</keyword>
<sequence length="572" mass="58389">MPDVFADLVGQDEAVATLRRAAASAAALLRASAVATRVGGGTKPVIDELDALAAEVDGAGPAGDAGAGPVPGAGMTHAWIFTGPPGSGRSVAARAFAAALQCAYGTGCGECPGCHTTLTGTHADVRLVVPEGLSIGVNEMRALVLRAASTPSGGRWQIVVIEDADRLTEAAGNALLKAIEEPPPRTVFLLCAPSTHPDDISVTIRSRCRVVPLRQPPATPVAEVLVAVPDAADATAQAEITRAETVAGAVRTTRDWVNTAPNELRPPAFADAVAAAAREAGLGVEVLDEAALAAGGYGGILAVGQGSEAPPRLVKLTYTPEGGGNGKRVALVGKGITFDTGGISIKPAQGMWEMKSDMAGAAAVGAAMLAIAALKPSVAVTGYLPMAENMPSGTSYRPGDVISMYNGKKVEVLNTDAEGRMILADAIARACEDGADYLFETSTLTGGQVISLGKRIAGVMGTPELCERVKAAGEATGEPAWPMPLPDDVRKGMDSDVADISQVNAGMDRAGHMLQGGVFLREFVTDEVAWAHIDIAGPSYHSGEATGYWTKGGTGVPVRTLVHLVEDVATNG</sequence>
<name>A0A317JVF8_9ACTN</name>
<evidence type="ECO:0000256" key="5">
    <source>
        <dbReference type="ARBA" id="ARBA00033172"/>
    </source>
</evidence>
<dbReference type="Pfam" id="PF00883">
    <property type="entry name" value="Peptidase_M17"/>
    <property type="match status" value="1"/>
</dbReference>
<dbReference type="SUPFAM" id="SSF53187">
    <property type="entry name" value="Zn-dependent exopeptidases"/>
    <property type="match status" value="1"/>
</dbReference>
<evidence type="ECO:0000256" key="8">
    <source>
        <dbReference type="ARBA" id="ARBA00050061"/>
    </source>
</evidence>
<comment type="function">
    <text evidence="6">Presumably involved in the processing and regular turnover of intracellular proteins. Catalyzes the removal of unsubstituted N-terminal amino acids from various peptides.</text>
</comment>
<dbReference type="Gene3D" id="3.40.630.10">
    <property type="entry name" value="Zn peptidases"/>
    <property type="match status" value="1"/>
</dbReference>
<feature type="domain" description="Cytosol aminopeptidase" evidence="9">
    <location>
        <begin position="414"/>
        <end position="421"/>
    </location>
</feature>
<dbReference type="PANTHER" id="PTHR11963:SF23">
    <property type="entry name" value="CYTOSOL AMINOPEPTIDASE"/>
    <property type="match status" value="1"/>
</dbReference>
<evidence type="ECO:0000256" key="1">
    <source>
        <dbReference type="ARBA" id="ARBA00009528"/>
    </source>
</evidence>
<protein>
    <recommendedName>
        <fullName evidence="7">Probable cytosol aminopeptidase</fullName>
    </recommendedName>
    <alternativeName>
        <fullName evidence="8">Leucine aminopeptidase</fullName>
    </alternativeName>
    <alternativeName>
        <fullName evidence="5">Leucyl aminopeptidase</fullName>
    </alternativeName>
</protein>
<comment type="caution">
    <text evidence="10">The sequence shown here is derived from an EMBL/GenBank/DDBJ whole genome shotgun (WGS) entry which is preliminary data.</text>
</comment>
<dbReference type="GO" id="GO:0006508">
    <property type="term" value="P:proteolysis"/>
    <property type="evidence" value="ECO:0007669"/>
    <property type="project" value="UniProtKB-KW"/>
</dbReference>
<proteinExistence type="inferred from homology"/>
<dbReference type="EMBL" id="QGSV01000289">
    <property type="protein sequence ID" value="PWU44737.1"/>
    <property type="molecule type" value="Genomic_DNA"/>
</dbReference>
<dbReference type="PRINTS" id="PR00481">
    <property type="entry name" value="LAMNOPPTDASE"/>
</dbReference>
<dbReference type="Proteomes" id="UP000245683">
    <property type="component" value="Unassembled WGS sequence"/>
</dbReference>
<dbReference type="CDD" id="cd00433">
    <property type="entry name" value="Peptidase_M17"/>
    <property type="match status" value="1"/>
</dbReference>
<keyword evidence="11" id="KW-1185">Reference proteome</keyword>
<dbReference type="SMART" id="SM00382">
    <property type="entry name" value="AAA"/>
    <property type="match status" value="1"/>
</dbReference>
<dbReference type="InterPro" id="IPR003593">
    <property type="entry name" value="AAA+_ATPase"/>
</dbReference>
<dbReference type="GO" id="GO:0005737">
    <property type="term" value="C:cytoplasm"/>
    <property type="evidence" value="ECO:0007669"/>
    <property type="project" value="InterPro"/>
</dbReference>
<keyword evidence="3" id="KW-0645">Protease</keyword>
<dbReference type="PANTHER" id="PTHR11963">
    <property type="entry name" value="LEUCINE AMINOPEPTIDASE-RELATED"/>
    <property type="match status" value="1"/>
</dbReference>
<gene>
    <name evidence="10" type="ORF">DLJ46_24365</name>
</gene>
<dbReference type="GO" id="GO:0030145">
    <property type="term" value="F:manganese ion binding"/>
    <property type="evidence" value="ECO:0007669"/>
    <property type="project" value="InterPro"/>
</dbReference>
<dbReference type="InterPro" id="IPR011356">
    <property type="entry name" value="Leucine_aapep/pepB"/>
</dbReference>
<evidence type="ECO:0000256" key="3">
    <source>
        <dbReference type="ARBA" id="ARBA00022670"/>
    </source>
</evidence>
<dbReference type="InterPro" id="IPR000819">
    <property type="entry name" value="Peptidase_M17_C"/>
</dbReference>
<keyword evidence="4" id="KW-0378">Hydrolase</keyword>
<accession>A0A317JVF8</accession>
<evidence type="ECO:0000256" key="2">
    <source>
        <dbReference type="ARBA" id="ARBA00022438"/>
    </source>
</evidence>
<dbReference type="RefSeq" id="WP_109946915.1">
    <property type="nucleotide sequence ID" value="NZ_QGSV01000289.1"/>
</dbReference>